<dbReference type="RefSeq" id="WP_132128898.1">
    <property type="nucleotide sequence ID" value="NZ_CP042432.1"/>
</dbReference>
<keyword evidence="3 5" id="KW-1133">Transmembrane helix</keyword>
<evidence type="ECO:0000256" key="5">
    <source>
        <dbReference type="SAM" id="Phobius"/>
    </source>
</evidence>
<dbReference type="EMBL" id="SMAD01000004">
    <property type="protein sequence ID" value="TCS87811.1"/>
    <property type="molecule type" value="Genomic_DNA"/>
</dbReference>
<feature type="transmembrane region" description="Helical" evidence="5">
    <location>
        <begin position="6"/>
        <end position="24"/>
    </location>
</feature>
<keyword evidence="7" id="KW-1185">Reference proteome</keyword>
<comment type="subcellular location">
    <subcellularLocation>
        <location evidence="1">Membrane</location>
        <topology evidence="1">Multi-pass membrane protein</topology>
    </subcellularLocation>
</comment>
<dbReference type="Pfam" id="PF02535">
    <property type="entry name" value="Zip"/>
    <property type="match status" value="1"/>
</dbReference>
<reference evidence="6 7" key="1">
    <citation type="submission" date="2019-03" db="EMBL/GenBank/DDBJ databases">
        <title>Genomic Encyclopedia of Type Strains, Phase IV (KMG-IV): sequencing the most valuable type-strain genomes for metagenomic binning, comparative biology and taxonomic classification.</title>
        <authorList>
            <person name="Goeker M."/>
        </authorList>
    </citation>
    <scope>NUCLEOTIDE SEQUENCE [LARGE SCALE GENOMIC DNA]</scope>
    <source>
        <strain evidence="6 7">DSM 21100</strain>
    </source>
</reference>
<keyword evidence="4 5" id="KW-0472">Membrane</keyword>
<evidence type="ECO:0000313" key="6">
    <source>
        <dbReference type="EMBL" id="TCS87811.1"/>
    </source>
</evidence>
<name>A0A4R3KTG5_9SPHI</name>
<dbReference type="AlphaFoldDB" id="A0A4R3KTG5"/>
<evidence type="ECO:0000256" key="4">
    <source>
        <dbReference type="ARBA" id="ARBA00023136"/>
    </source>
</evidence>
<dbReference type="GO" id="GO:0046873">
    <property type="term" value="F:metal ion transmembrane transporter activity"/>
    <property type="evidence" value="ECO:0007669"/>
    <property type="project" value="InterPro"/>
</dbReference>
<evidence type="ECO:0000256" key="2">
    <source>
        <dbReference type="ARBA" id="ARBA00022692"/>
    </source>
</evidence>
<evidence type="ECO:0000313" key="7">
    <source>
        <dbReference type="Proteomes" id="UP000295807"/>
    </source>
</evidence>
<feature type="transmembrane region" description="Helical" evidence="5">
    <location>
        <begin position="124"/>
        <end position="144"/>
    </location>
</feature>
<feature type="transmembrane region" description="Helical" evidence="5">
    <location>
        <begin position="151"/>
        <end position="170"/>
    </location>
</feature>
<accession>A0A4R3KTG5</accession>
<sequence>MESGRMLVLFFSALLGGSAVFVIRNNNQRKLKLLLSFSGAFLFAITVLQLMPEVYASASHLTGVFILAGFAFQIVLEQFSGGIEHGHMHVHDPTPAFPYAMIISLCLHAFMEAMPLQGHHHDELLWGIALHHIPAAFVLGSILLQHRLKKVNVFFLLVLFAAMSPAGLLFGQALAQNSLGYISLYADYVMAAVVGIFLHISTTILFESSQDHRFNFYKSIAILAGTGFALLGFLID</sequence>
<feature type="transmembrane region" description="Helical" evidence="5">
    <location>
        <begin position="216"/>
        <end position="235"/>
    </location>
</feature>
<comment type="caution">
    <text evidence="6">The sequence shown here is derived from an EMBL/GenBank/DDBJ whole genome shotgun (WGS) entry which is preliminary data.</text>
</comment>
<feature type="transmembrane region" description="Helical" evidence="5">
    <location>
        <begin position="182"/>
        <end position="204"/>
    </location>
</feature>
<dbReference type="Proteomes" id="UP000295807">
    <property type="component" value="Unassembled WGS sequence"/>
</dbReference>
<evidence type="ECO:0000256" key="3">
    <source>
        <dbReference type="ARBA" id="ARBA00022989"/>
    </source>
</evidence>
<protein>
    <submittedName>
        <fullName evidence="6">ZIP zinc transporter</fullName>
    </submittedName>
</protein>
<dbReference type="GO" id="GO:0016020">
    <property type="term" value="C:membrane"/>
    <property type="evidence" value="ECO:0007669"/>
    <property type="project" value="UniProtKB-SubCell"/>
</dbReference>
<feature type="transmembrane region" description="Helical" evidence="5">
    <location>
        <begin position="31"/>
        <end position="51"/>
    </location>
</feature>
<feature type="transmembrane region" description="Helical" evidence="5">
    <location>
        <begin position="97"/>
        <end position="118"/>
    </location>
</feature>
<feature type="transmembrane region" description="Helical" evidence="5">
    <location>
        <begin position="57"/>
        <end position="76"/>
    </location>
</feature>
<organism evidence="6 7">
    <name type="scientific">Anseongella ginsenosidimutans</name>
    <dbReference type="NCBI Taxonomy" id="496056"/>
    <lineage>
        <taxon>Bacteria</taxon>
        <taxon>Pseudomonadati</taxon>
        <taxon>Bacteroidota</taxon>
        <taxon>Sphingobacteriia</taxon>
        <taxon>Sphingobacteriales</taxon>
        <taxon>Sphingobacteriaceae</taxon>
        <taxon>Anseongella</taxon>
    </lineage>
</organism>
<evidence type="ECO:0000256" key="1">
    <source>
        <dbReference type="ARBA" id="ARBA00004141"/>
    </source>
</evidence>
<gene>
    <name evidence="6" type="ORF">EDD80_104161</name>
</gene>
<proteinExistence type="predicted"/>
<dbReference type="OrthoDB" id="654481at2"/>
<dbReference type="InterPro" id="IPR003689">
    <property type="entry name" value="ZIP"/>
</dbReference>
<keyword evidence="2 5" id="KW-0812">Transmembrane</keyword>